<dbReference type="Proteomes" id="UP000321567">
    <property type="component" value="Unassembled WGS sequence"/>
</dbReference>
<protein>
    <recommendedName>
        <fullName evidence="5">Ubiquinone biosynthesis O-methyltransferase</fullName>
    </recommendedName>
    <alternativeName>
        <fullName evidence="5">2-polyprenyl-6-hydroxyphenol methylase</fullName>
        <ecNumber evidence="5">2.1.1.222</ecNumber>
    </alternativeName>
    <alternativeName>
        <fullName evidence="5">3-demethylubiquinone 3-O-methyltransferase</fullName>
        <ecNumber evidence="5">2.1.1.64</ecNumber>
    </alternativeName>
</protein>
<dbReference type="GO" id="GO:0102208">
    <property type="term" value="F:2-polyprenyl-6-hydroxyphenol methylase activity"/>
    <property type="evidence" value="ECO:0007669"/>
    <property type="project" value="UniProtKB-EC"/>
</dbReference>
<dbReference type="GO" id="GO:0032259">
    <property type="term" value="P:methylation"/>
    <property type="evidence" value="ECO:0007669"/>
    <property type="project" value="UniProtKB-KW"/>
</dbReference>
<evidence type="ECO:0000256" key="1">
    <source>
        <dbReference type="ARBA" id="ARBA00022603"/>
    </source>
</evidence>
<dbReference type="GO" id="GO:0010420">
    <property type="term" value="F:polyprenyldihydroxybenzoate methyltransferase activity"/>
    <property type="evidence" value="ECO:0007669"/>
    <property type="project" value="InterPro"/>
</dbReference>
<feature type="binding site" evidence="5">
    <location>
        <position position="93"/>
    </location>
    <ligand>
        <name>S-adenosyl-L-methionine</name>
        <dbReference type="ChEBI" id="CHEBI:59789"/>
    </ligand>
</feature>
<keyword evidence="1 5" id="KW-0489">Methyltransferase</keyword>
<comment type="catalytic activity">
    <reaction evidence="5">
        <text>a 3-(all-trans-polyprenyl)benzene-1,2-diol + S-adenosyl-L-methionine = a 2-methoxy-6-(all-trans-polyprenyl)phenol + S-adenosyl-L-homocysteine + H(+)</text>
        <dbReference type="Rhea" id="RHEA:31411"/>
        <dbReference type="Rhea" id="RHEA-COMP:9550"/>
        <dbReference type="Rhea" id="RHEA-COMP:9551"/>
        <dbReference type="ChEBI" id="CHEBI:15378"/>
        <dbReference type="ChEBI" id="CHEBI:57856"/>
        <dbReference type="ChEBI" id="CHEBI:59789"/>
        <dbReference type="ChEBI" id="CHEBI:62729"/>
        <dbReference type="ChEBI" id="CHEBI:62731"/>
        <dbReference type="EC" id="2.1.1.222"/>
    </reaction>
</comment>
<dbReference type="InterPro" id="IPR029063">
    <property type="entry name" value="SAM-dependent_MTases_sf"/>
</dbReference>
<comment type="pathway">
    <text evidence="5">Cofactor biosynthesis; ubiquinone biosynthesis.</text>
</comment>
<comment type="similarity">
    <text evidence="5">Belongs to the methyltransferase superfamily. UbiG/COQ3 family.</text>
</comment>
<dbReference type="PANTHER" id="PTHR43464:SF19">
    <property type="entry name" value="UBIQUINONE BIOSYNTHESIS O-METHYLTRANSFERASE, MITOCHONDRIAL"/>
    <property type="match status" value="1"/>
</dbReference>
<organism evidence="6 7">
    <name type="scientific">Pararhodospirillum oryzae</name>
    <dbReference type="NCBI Taxonomy" id="478448"/>
    <lineage>
        <taxon>Bacteria</taxon>
        <taxon>Pseudomonadati</taxon>
        <taxon>Pseudomonadota</taxon>
        <taxon>Alphaproteobacteria</taxon>
        <taxon>Rhodospirillales</taxon>
        <taxon>Rhodospirillaceae</taxon>
        <taxon>Pararhodospirillum</taxon>
    </lineage>
</organism>
<dbReference type="PANTHER" id="PTHR43464">
    <property type="entry name" value="METHYLTRANSFERASE"/>
    <property type="match status" value="1"/>
</dbReference>
<dbReference type="InterPro" id="IPR010233">
    <property type="entry name" value="UbiG_MeTrfase"/>
</dbReference>
<feature type="binding site" evidence="5">
    <location>
        <position position="136"/>
    </location>
    <ligand>
        <name>S-adenosyl-L-methionine</name>
        <dbReference type="ChEBI" id="CHEBI:59789"/>
    </ligand>
</feature>
<evidence type="ECO:0000256" key="5">
    <source>
        <dbReference type="HAMAP-Rule" id="MF_00472"/>
    </source>
</evidence>
<keyword evidence="4 5" id="KW-0949">S-adenosyl-L-methionine</keyword>
<dbReference type="EC" id="2.1.1.64" evidence="5"/>
<keyword evidence="7" id="KW-1185">Reference proteome</keyword>
<accession>A0A512H629</accession>
<evidence type="ECO:0000313" key="7">
    <source>
        <dbReference type="Proteomes" id="UP000321567"/>
    </source>
</evidence>
<comment type="caution">
    <text evidence="6">The sequence shown here is derived from an EMBL/GenBank/DDBJ whole genome shotgun (WGS) entry which is preliminary data.</text>
</comment>
<feature type="binding site" evidence="5">
    <location>
        <position position="41"/>
    </location>
    <ligand>
        <name>S-adenosyl-L-methionine</name>
        <dbReference type="ChEBI" id="CHEBI:59789"/>
    </ligand>
</feature>
<evidence type="ECO:0000313" key="6">
    <source>
        <dbReference type="EMBL" id="GEO80907.1"/>
    </source>
</evidence>
<feature type="binding site" evidence="5">
    <location>
        <position position="72"/>
    </location>
    <ligand>
        <name>S-adenosyl-L-methionine</name>
        <dbReference type="ChEBI" id="CHEBI:59789"/>
    </ligand>
</feature>
<comment type="catalytic activity">
    <reaction evidence="5">
        <text>a 3-demethylubiquinol + S-adenosyl-L-methionine = a ubiquinol + S-adenosyl-L-homocysteine + H(+)</text>
        <dbReference type="Rhea" id="RHEA:44380"/>
        <dbReference type="Rhea" id="RHEA-COMP:9566"/>
        <dbReference type="Rhea" id="RHEA-COMP:10914"/>
        <dbReference type="ChEBI" id="CHEBI:15378"/>
        <dbReference type="ChEBI" id="CHEBI:17976"/>
        <dbReference type="ChEBI" id="CHEBI:57856"/>
        <dbReference type="ChEBI" id="CHEBI:59789"/>
        <dbReference type="ChEBI" id="CHEBI:84422"/>
        <dbReference type="EC" id="2.1.1.64"/>
    </reaction>
</comment>
<evidence type="ECO:0000256" key="3">
    <source>
        <dbReference type="ARBA" id="ARBA00022688"/>
    </source>
</evidence>
<dbReference type="UniPathway" id="UPA00232"/>
<dbReference type="EC" id="2.1.1.222" evidence="5"/>
<sequence>MTSSSPSTASPAELAKFSAMADAWWDPEGKFKPLHKFNPLRIAYISDHMAAHFGRSLDVERPFEGLRLLDIGCGGGLVSEPLARLGFEVIGIDAAERNIGTARVHAERSGVPVTYRQATPEDLVREGQVFDAVLTLEVVEHVADVDLFLESIGTLVRPGGAVVAATLNRTLKSLALAKYAAEYVLRWLPRGTHDWRKFMKPSELTTGLRRAGLETRDVAGMTWNPLLDEWSKTQDVSMNYILFAVRAA</sequence>
<keyword evidence="2 5" id="KW-0808">Transferase</keyword>
<dbReference type="EMBL" id="BJZO01000020">
    <property type="protein sequence ID" value="GEO80907.1"/>
    <property type="molecule type" value="Genomic_DNA"/>
</dbReference>
<proteinExistence type="inferred from homology"/>
<evidence type="ECO:0000256" key="4">
    <source>
        <dbReference type="ARBA" id="ARBA00022691"/>
    </source>
</evidence>
<dbReference type="HAMAP" id="MF_00472">
    <property type="entry name" value="UbiG"/>
    <property type="match status" value="1"/>
</dbReference>
<dbReference type="NCBIfam" id="TIGR01983">
    <property type="entry name" value="UbiG"/>
    <property type="match status" value="1"/>
</dbReference>
<dbReference type="Gene3D" id="3.40.50.150">
    <property type="entry name" value="Vaccinia Virus protein VP39"/>
    <property type="match status" value="1"/>
</dbReference>
<evidence type="ECO:0000256" key="2">
    <source>
        <dbReference type="ARBA" id="ARBA00022679"/>
    </source>
</evidence>
<dbReference type="Pfam" id="PF13489">
    <property type="entry name" value="Methyltransf_23"/>
    <property type="match status" value="1"/>
</dbReference>
<dbReference type="OrthoDB" id="9801538at2"/>
<dbReference type="SUPFAM" id="SSF53335">
    <property type="entry name" value="S-adenosyl-L-methionine-dependent methyltransferases"/>
    <property type="match status" value="1"/>
</dbReference>
<dbReference type="RefSeq" id="WP_147162954.1">
    <property type="nucleotide sequence ID" value="NZ_BJZO01000020.1"/>
</dbReference>
<dbReference type="CDD" id="cd02440">
    <property type="entry name" value="AdoMet_MTases"/>
    <property type="match status" value="1"/>
</dbReference>
<keyword evidence="3 5" id="KW-0831">Ubiquinone biosynthesis</keyword>
<dbReference type="GO" id="GO:0061542">
    <property type="term" value="F:3-demethylubiquinol 3-O-methyltransferase activity"/>
    <property type="evidence" value="ECO:0007669"/>
    <property type="project" value="UniProtKB-UniRule"/>
</dbReference>
<name>A0A512H629_9PROT</name>
<comment type="function">
    <text evidence="5">O-methyltransferase that catalyzes the 2 O-methylation steps in the ubiquinone biosynthetic pathway.</text>
</comment>
<reference evidence="6 7" key="1">
    <citation type="submission" date="2019-07" db="EMBL/GenBank/DDBJ databases">
        <title>Whole genome shotgun sequence of Rhodospirillum oryzae NBRC 107573.</title>
        <authorList>
            <person name="Hosoyama A."/>
            <person name="Uohara A."/>
            <person name="Ohji S."/>
            <person name="Ichikawa N."/>
        </authorList>
    </citation>
    <scope>NUCLEOTIDE SEQUENCE [LARGE SCALE GENOMIC DNA]</scope>
    <source>
        <strain evidence="6 7">NBRC 107573</strain>
    </source>
</reference>
<keyword evidence="6" id="KW-0830">Ubiquinone</keyword>
<dbReference type="AlphaFoldDB" id="A0A512H629"/>
<gene>
    <name evidence="5 6" type="primary">ubiG</name>
    <name evidence="6" type="ORF">ROR02_10380</name>
</gene>